<dbReference type="PANTHER" id="PTHR43364">
    <property type="entry name" value="NADH-SPECIFIC METHYLGLYOXAL REDUCTASE-RELATED"/>
    <property type="match status" value="1"/>
</dbReference>
<sequence length="305" mass="32965">MVQVMTSLVLGAMNFGTLTDERTSFALLDRFVDAGGTVIDTANCYAFWNDPGGRGGQSERLLGRWLAARPGLRDRLTLATKAGAEPVGPGEWPASREGLSAPALKEALTLSLGRLGIDHVDLFWTHMEDRSVPLEETAGALAGLVADGLTGRVGVSNHPTWRVERARALGAPYSALQLRYSYLTPRPWTRVEGVNHRFAWVTDETLDYVASEGLDLWAYTPLISGSYVRPERPFPEAYDHPDTTRRLAALAQVAEGLGATRNQVVLAWLLAKGVSPIIGPSTVAQLDELLDPPRLGAAELAALDV</sequence>
<dbReference type="SUPFAM" id="SSF51430">
    <property type="entry name" value="NAD(P)-linked oxidoreductase"/>
    <property type="match status" value="1"/>
</dbReference>
<evidence type="ECO:0000313" key="3">
    <source>
        <dbReference type="Proteomes" id="UP000479526"/>
    </source>
</evidence>
<gene>
    <name evidence="2" type="ORF">GT755_35865</name>
</gene>
<evidence type="ECO:0000259" key="1">
    <source>
        <dbReference type="Pfam" id="PF00248"/>
    </source>
</evidence>
<dbReference type="Gene3D" id="3.20.20.100">
    <property type="entry name" value="NADP-dependent oxidoreductase domain"/>
    <property type="match status" value="1"/>
</dbReference>
<keyword evidence="3" id="KW-1185">Reference proteome</keyword>
<dbReference type="GO" id="GO:0005829">
    <property type="term" value="C:cytosol"/>
    <property type="evidence" value="ECO:0007669"/>
    <property type="project" value="TreeGrafter"/>
</dbReference>
<reference evidence="2 3" key="1">
    <citation type="submission" date="2020-01" db="EMBL/GenBank/DDBJ databases">
        <title>Herbidospora sp. NEAU-GS84 nov., a novel actinomycete isolated from soil.</title>
        <authorList>
            <person name="Han L."/>
        </authorList>
    </citation>
    <scope>NUCLEOTIDE SEQUENCE [LARGE SCALE GENOMIC DNA]</scope>
    <source>
        <strain evidence="2 3">NEAU-GS84</strain>
    </source>
</reference>
<organism evidence="2 3">
    <name type="scientific">Herbidospora solisilvae</name>
    <dbReference type="NCBI Taxonomy" id="2696284"/>
    <lineage>
        <taxon>Bacteria</taxon>
        <taxon>Bacillati</taxon>
        <taxon>Actinomycetota</taxon>
        <taxon>Actinomycetes</taxon>
        <taxon>Streptosporangiales</taxon>
        <taxon>Streptosporangiaceae</taxon>
        <taxon>Herbidospora</taxon>
    </lineage>
</organism>
<dbReference type="Proteomes" id="UP000479526">
    <property type="component" value="Unassembled WGS sequence"/>
</dbReference>
<protein>
    <submittedName>
        <fullName evidence="2">Aldo/keto reductase</fullName>
    </submittedName>
</protein>
<name>A0A7C9N1Z4_9ACTN</name>
<dbReference type="Pfam" id="PF00248">
    <property type="entry name" value="Aldo_ket_red"/>
    <property type="match status" value="1"/>
</dbReference>
<accession>A0A7C9N1Z4</accession>
<evidence type="ECO:0000313" key="2">
    <source>
        <dbReference type="EMBL" id="NAS27031.1"/>
    </source>
</evidence>
<comment type="caution">
    <text evidence="2">The sequence shown here is derived from an EMBL/GenBank/DDBJ whole genome shotgun (WGS) entry which is preliminary data.</text>
</comment>
<dbReference type="InterPro" id="IPR050523">
    <property type="entry name" value="AKR_Detox_Biosynth"/>
</dbReference>
<dbReference type="PANTHER" id="PTHR43364:SF6">
    <property type="entry name" value="OXIDOREDUCTASE-RELATED"/>
    <property type="match status" value="1"/>
</dbReference>
<dbReference type="InterPro" id="IPR036812">
    <property type="entry name" value="NAD(P)_OxRdtase_dom_sf"/>
</dbReference>
<dbReference type="EMBL" id="WXEW01000013">
    <property type="protein sequence ID" value="NAS27031.1"/>
    <property type="molecule type" value="Genomic_DNA"/>
</dbReference>
<proteinExistence type="predicted"/>
<dbReference type="InterPro" id="IPR023210">
    <property type="entry name" value="NADP_OxRdtase_dom"/>
</dbReference>
<feature type="domain" description="NADP-dependent oxidoreductase" evidence="1">
    <location>
        <begin position="8"/>
        <end position="291"/>
    </location>
</feature>
<dbReference type="AlphaFoldDB" id="A0A7C9N1Z4"/>